<sequence>MRRLFTRERGGLQGDITRDQFNDLIAPLVKRTLLACRRALKDAGVEADEVLEVVMVGGSTRVPLVRERVGEFFGRTPLTSIDPDKVVAVGAAIQADILVGNKPDSEMLLLDVIPLSLGLETHGRSGGESHSTQHHHSGGGARKEFTTFKDGQTAMSIHVMQGRTRTGAGLPFTGRFALRGIPALPAAGRTFASPSRSMLTVCLASRRWKNRPAWSRPSR</sequence>
<dbReference type="Gene3D" id="3.30.420.40">
    <property type="match status" value="2"/>
</dbReference>
<dbReference type="GO" id="GO:0140662">
    <property type="term" value="F:ATP-dependent protein folding chaperone"/>
    <property type="evidence" value="ECO:0007669"/>
    <property type="project" value="InterPro"/>
</dbReference>
<dbReference type="PANTHER" id="PTHR19375">
    <property type="entry name" value="HEAT SHOCK PROTEIN 70KDA"/>
    <property type="match status" value="1"/>
</dbReference>
<dbReference type="PROSITE" id="PS01036">
    <property type="entry name" value="HSP70_3"/>
    <property type="match status" value="1"/>
</dbReference>
<proteinExistence type="inferred from homology"/>
<comment type="similarity">
    <text evidence="1">Belongs to the heat shock protein 70 family.</text>
</comment>
<dbReference type="EMBL" id="CAADIW010000069">
    <property type="protein sequence ID" value="VFS43876.1"/>
    <property type="molecule type" value="Genomic_DNA"/>
</dbReference>
<keyword evidence="2" id="KW-0547">Nucleotide-binding</keyword>
<reference evidence="5 6" key="1">
    <citation type="submission" date="2019-03" db="EMBL/GenBank/DDBJ databases">
        <authorList>
            <consortium name="Pathogen Informatics"/>
        </authorList>
    </citation>
    <scope>NUCLEOTIDE SEQUENCE [LARGE SCALE GENOMIC DNA]</scope>
    <source>
        <strain evidence="5 6">NCTC12126</strain>
    </source>
</reference>
<dbReference type="Proteomes" id="UP000351155">
    <property type="component" value="Unassembled WGS sequence"/>
</dbReference>
<dbReference type="InterPro" id="IPR029047">
    <property type="entry name" value="HSP70_peptide-bd_sf"/>
</dbReference>
<dbReference type="AlphaFoldDB" id="A0A484Z7Y8"/>
<dbReference type="SUPFAM" id="SSF100920">
    <property type="entry name" value="Heat shock protein 70kD (HSP70), peptide-binding domain"/>
    <property type="match status" value="1"/>
</dbReference>
<evidence type="ECO:0000256" key="1">
    <source>
        <dbReference type="ARBA" id="ARBA00007381"/>
    </source>
</evidence>
<dbReference type="InterPro" id="IPR043129">
    <property type="entry name" value="ATPase_NBD"/>
</dbReference>
<dbReference type="Gene3D" id="2.60.34.10">
    <property type="entry name" value="Substrate Binding Domain Of DNAk, Chain A, domain 1"/>
    <property type="match status" value="1"/>
</dbReference>
<dbReference type="InterPro" id="IPR018181">
    <property type="entry name" value="Heat_shock_70_CS"/>
</dbReference>
<dbReference type="SUPFAM" id="SSF53067">
    <property type="entry name" value="Actin-like ATPase domain"/>
    <property type="match status" value="1"/>
</dbReference>
<organism evidence="5 6">
    <name type="scientific">Enterobacter cancerogenus</name>
    <dbReference type="NCBI Taxonomy" id="69218"/>
    <lineage>
        <taxon>Bacteria</taxon>
        <taxon>Pseudomonadati</taxon>
        <taxon>Pseudomonadota</taxon>
        <taxon>Gammaproteobacteria</taxon>
        <taxon>Enterobacterales</taxon>
        <taxon>Enterobacteriaceae</taxon>
        <taxon>Enterobacter</taxon>
        <taxon>Enterobacter cloacae complex</taxon>
    </lineage>
</organism>
<dbReference type="Gene3D" id="3.90.640.10">
    <property type="entry name" value="Actin, Chain A, domain 4"/>
    <property type="match status" value="1"/>
</dbReference>
<protein>
    <submittedName>
        <fullName evidence="5">Chaperone protein HscA</fullName>
    </submittedName>
</protein>
<gene>
    <name evidence="5" type="primary">hscA_2</name>
    <name evidence="5" type="ORF">NCTC12126_05142</name>
</gene>
<dbReference type="InterPro" id="IPR013126">
    <property type="entry name" value="Hsp_70_fam"/>
</dbReference>
<feature type="region of interest" description="Disordered" evidence="4">
    <location>
        <begin position="121"/>
        <end position="144"/>
    </location>
</feature>
<evidence type="ECO:0000313" key="6">
    <source>
        <dbReference type="Proteomes" id="UP000351155"/>
    </source>
</evidence>
<evidence type="ECO:0000256" key="2">
    <source>
        <dbReference type="ARBA" id="ARBA00022741"/>
    </source>
</evidence>
<keyword evidence="3" id="KW-0067">ATP-binding</keyword>
<dbReference type="PRINTS" id="PR00301">
    <property type="entry name" value="HEATSHOCK70"/>
</dbReference>
<accession>A0A484Z7Y8</accession>
<evidence type="ECO:0000256" key="4">
    <source>
        <dbReference type="SAM" id="MobiDB-lite"/>
    </source>
</evidence>
<dbReference type="GO" id="GO:0005524">
    <property type="term" value="F:ATP binding"/>
    <property type="evidence" value="ECO:0007669"/>
    <property type="project" value="UniProtKB-KW"/>
</dbReference>
<name>A0A484Z7Y8_9ENTR</name>
<evidence type="ECO:0000256" key="3">
    <source>
        <dbReference type="ARBA" id="ARBA00022840"/>
    </source>
</evidence>
<evidence type="ECO:0000313" key="5">
    <source>
        <dbReference type="EMBL" id="VFS43876.1"/>
    </source>
</evidence>
<dbReference type="Pfam" id="PF00012">
    <property type="entry name" value="HSP70"/>
    <property type="match status" value="1"/>
</dbReference>